<keyword evidence="14" id="KW-1185">Reference proteome</keyword>
<dbReference type="InterPro" id="IPR013149">
    <property type="entry name" value="ADH-like_C"/>
</dbReference>
<dbReference type="InterPro" id="IPR016035">
    <property type="entry name" value="Acyl_Trfase/lysoPLipase"/>
</dbReference>
<dbReference type="CDD" id="cd05195">
    <property type="entry name" value="enoyl_red"/>
    <property type="match status" value="1"/>
</dbReference>
<evidence type="ECO:0000256" key="9">
    <source>
        <dbReference type="SAM" id="MobiDB-lite"/>
    </source>
</evidence>
<dbReference type="InterPro" id="IPR011032">
    <property type="entry name" value="GroES-like_sf"/>
</dbReference>
<dbReference type="Gene3D" id="3.30.70.3290">
    <property type="match status" value="1"/>
</dbReference>
<dbReference type="Proteomes" id="UP001327957">
    <property type="component" value="Unassembled WGS sequence"/>
</dbReference>
<feature type="domain" description="PKS/mFAS DH" evidence="12">
    <location>
        <begin position="967"/>
        <end position="1315"/>
    </location>
</feature>
<keyword evidence="4" id="KW-0521">NADP</keyword>
<feature type="region of interest" description="N-terminal hotdog fold" evidence="8">
    <location>
        <begin position="967"/>
        <end position="1101"/>
    </location>
</feature>
<dbReference type="InterPro" id="IPR020843">
    <property type="entry name" value="ER"/>
</dbReference>
<dbReference type="InterPro" id="IPR014030">
    <property type="entry name" value="Ketoacyl_synth_N"/>
</dbReference>
<dbReference type="PANTHER" id="PTHR43775:SF29">
    <property type="entry name" value="ASPERFURANONE POLYKETIDE SYNTHASE AFOG-RELATED"/>
    <property type="match status" value="1"/>
</dbReference>
<evidence type="ECO:0000259" key="10">
    <source>
        <dbReference type="PROSITE" id="PS50075"/>
    </source>
</evidence>
<dbReference type="Pfam" id="PF21089">
    <property type="entry name" value="PKS_DH_N"/>
    <property type="match status" value="1"/>
</dbReference>
<dbReference type="InterPro" id="IPR020807">
    <property type="entry name" value="PKS_DH"/>
</dbReference>
<dbReference type="SMART" id="SM00823">
    <property type="entry name" value="PKS_PP"/>
    <property type="match status" value="1"/>
</dbReference>
<dbReference type="InterPro" id="IPR016036">
    <property type="entry name" value="Malonyl_transacylase_ACP-bd"/>
</dbReference>
<dbReference type="InterPro" id="IPR009081">
    <property type="entry name" value="PP-bd_ACP"/>
</dbReference>
<sequence length="2511" mass="270275">MGSPHDHRNNVPIAVVGLACRLPGDATCPSEYWNLLKEGRDAYSTDTDRYNTSAFYHANPKDRQNVLPTKGGHFIKEDPYAFDTSFFKLTAAEAAVLDPKQRILLEVTYEALENAGLPLPRVAGTRTACIIGTAWSDYRDALVRDFEQWPRLYLMGVSDEMVSNRLSHYFDLRGPSLTVETACSSSLVAIHQACESLRSGQAEMAVAGGINMILGPEATMELNSLGVLNPDGRSLSFDEAANGYGRAEGCGIVVLKPLDQAVRDGDHIRAVIRGSGVNSDGWTKTISTPSGQAQADLIRQVYESNGLDYDSTQYVEAHGTGTKVGDPIELGAIHDTIGRNASESRKLYVGSVKANIGHLEPAAGVAGFIKGVLSLEHGMIPPNVHFHKANPRIPFDKWNMVVPTSLTPWPAAETKRMSVSSFGMGGTNAHVVLEEYQKPAKLLTNGHSNHNLDTSGSGVAVDKKRLFVFSSHDQAGIKRVSNTLLRHLANVRRENPTWTPEKGEPEYLANLAHTLSTARSSLGWKASCVASSLSQLEAHLAAAPSEEAWKISRASSSSSPSESKQMRIGFVFTGQGAQWAGMGIELLARPVFRDSVARSTAILKSLGCTWDPVAELSKTGKESRLGNPEISQPVCSVLQIALVDEIRSWGSPGLSKPAKVVGHSSGEIAAAYCMGALTHRDALVVAYSRGTASALLPTVAPHLNGAMMAAGCSRETAEDLIEKLGLAGQVGVGCVNSPSSITLSGDSTAIDAMAAALEEQKIFCRRLKVQVAYHSSHVAAVSGEYYQAMEGVEPITVVSADDNNGDDSGAHRPRMISSVLGDEVSYEQLGPFYWLQNFLSPVMFSDALKTLVQPEGKTEPEIDLLIEIGPHSTLGGPIEQILSHYGVKDVAYQSLLRRGADAVETSLRLAQELCHQGIPLDLAKVNGDVPSVELLTDLPPYPWMHDNKYNAYPRVQRERWFRDQPARGLLGAPTPVMQEKQHVWRGFIRLDDEPWLAGHKVGDTVVFPAAGMISMVLEAVQQLAEPGKTINALRLRDVSVMAALSILEGVATETVVTISHGSGSSGQGGPWWDFTLSSANTSSSQLRDNCRGLIAIDYAAGKSEHMAREEALVVTQRAAQYRQAVQELREPIAKDDFYEQIAQGTGFKYGELFQGVEDLLVGPGKTHFRLRVTDIGKTFSQGQVGPESEPESESEPKAGPGTGPKTRPDNGTQHRRPFLIHAATLDAIFQCWVGATYRNGGLGLKPFAPTRLGAMEIRMDVPGAPDDVMVGYSTNKRHGFHEQTNDMFLFDAALEKMYIAIQDFRIAELDVAGGGAEQDDQQEGSADTVLDGPGGASVTAEVRWDYSVGLLEEADMAKVVAVAQARPEDGMAKLVSMLLHEKPSAAVVELVQDHKALHKDQGEFAVNSVVANAAKLLPKGAVPPSNVRYALVNDTSASAGVGANADGDDTGTAAVVLGEPLGLQQEKQQTTQEDATSVDILVVPSQVSQHLMGDENPVLDSFVRLAKPNAALVLATNHRQAYEAAASSLQSKGWRVDSTVFSDGAGDDYDAVVAVLRYRPAPDPAQQQNGEMTQAHDFVLVVPSTPSPATQDFSKKLQDELVSQGKNVVVRSWDTIASSESELGVTGQASGGKSSPAIVVSLLELEQPMLADLSEGDFHALRSLILKSERILWVTGGGNDDDPSFYIVDGLARTISNETASLRFQTLHLSSPSSSFSSPSPLPSLVTRILLSDTPDNEFREVKGLLQTARIYKSAAGERRIARHLKDATRIVPLTQEKSPVRLTIGRPGLLDTLHFVRDERTLEPLADTDVEISVRASSINFKDIMGAMGLVPVPMLGLEASGIVVRTGAAVSNVKAGDRVAAHAYGSHATTVRTHHAVVHKLPDSITFEQGAAINLVHVTAYYVLVRLAKLRKGQSVLIHAAAGGVGQAAIQLATYLGLVIYVTVGSESKRQLMRERFGIPESHIFYSRDLSFVKGVERITRGRGVDCILNSLADELLRASWDSGCLAPFGTFVEIGLRDITNNSPLDMRPFVKNATFAFCDILNYPLEDLGAVLGEVYSLVEQGHLSPAHPLKAYRPGQVEEVFRIMQQGKHTGKAVLTFNTPGESDNDTRAPVFQRAADLFRLDPDATYLLVGGMGGLGRSLARNFAAAGARHIAFLSRSGDASAEARTLLNELAARWGVMARAYAADAADETSLRAAMAVCEREMPPVRGVVQLAMVLRDVVFEKMAHAQWAQPLRPKVAGSRNLHEYFGADRPLDFFVMCSSVSGVVGNPGQAAYAAGNTYQDALAAYRRKRGLKAVAVDLGVMRDVGVLAEGNAESGVLGQWEEAVGIPEPIFHALVKSVVHGQMQDQDSEEAVPEQVVTGLGTADVWAAHQLPPPFYLDDPRFGPMAMTTTMTSSSEGAAAETNAVSLPSQLAAVSSMQQAAEIVTEALVKRTADILQMPASEVDPKQPLYRYGVDSLTAIEVRNWITRELKANMALLEIVSAVPICEFAAKIAEKSQLVKVTA</sequence>
<dbReference type="InterPro" id="IPR016039">
    <property type="entry name" value="Thiolase-like"/>
</dbReference>
<dbReference type="SUPFAM" id="SSF51735">
    <property type="entry name" value="NAD(P)-binding Rossmann-fold domains"/>
    <property type="match status" value="2"/>
</dbReference>
<dbReference type="Pfam" id="PF23297">
    <property type="entry name" value="ACP_SdgA_C"/>
    <property type="match status" value="1"/>
</dbReference>
<feature type="domain" description="Ketosynthase family 3 (KS3)" evidence="11">
    <location>
        <begin position="10"/>
        <end position="435"/>
    </location>
</feature>
<keyword evidence="1" id="KW-0596">Phosphopantetheine</keyword>
<dbReference type="Gene3D" id="3.90.180.10">
    <property type="entry name" value="Medium-chain alcohol dehydrogenases, catalytic domain"/>
    <property type="match status" value="1"/>
</dbReference>
<evidence type="ECO:0000256" key="2">
    <source>
        <dbReference type="ARBA" id="ARBA00022553"/>
    </source>
</evidence>
<dbReference type="SMART" id="SM00826">
    <property type="entry name" value="PKS_DH"/>
    <property type="match status" value="1"/>
</dbReference>
<dbReference type="Pfam" id="PF23114">
    <property type="entry name" value="NAD-bd_HRPKS_sdrA"/>
    <property type="match status" value="1"/>
</dbReference>
<dbReference type="InterPro" id="IPR014043">
    <property type="entry name" value="Acyl_transferase_dom"/>
</dbReference>
<dbReference type="InterPro" id="IPR057326">
    <property type="entry name" value="KR_dom"/>
</dbReference>
<feature type="active site" description="Proton acceptor; for dehydratase activity" evidence="8">
    <location>
        <position position="999"/>
    </location>
</feature>
<name>A0AAV9T3Y2_9PEZI</name>
<dbReference type="InterPro" id="IPR001227">
    <property type="entry name" value="Ac_transferase_dom_sf"/>
</dbReference>
<evidence type="ECO:0000256" key="3">
    <source>
        <dbReference type="ARBA" id="ARBA00022679"/>
    </source>
</evidence>
<dbReference type="InterPro" id="IPR006162">
    <property type="entry name" value="Ppantetheine_attach_site"/>
</dbReference>
<dbReference type="SMART" id="SM00822">
    <property type="entry name" value="PKS_KR"/>
    <property type="match status" value="1"/>
</dbReference>
<keyword evidence="6" id="KW-0511">Multifunctional enzyme</keyword>
<dbReference type="SUPFAM" id="SSF52151">
    <property type="entry name" value="FabD/lysophospholipase-like"/>
    <property type="match status" value="1"/>
</dbReference>
<keyword evidence="2" id="KW-0597">Phosphoprotein</keyword>
<feature type="region of interest" description="Disordered" evidence="9">
    <location>
        <begin position="1179"/>
        <end position="1213"/>
    </location>
</feature>
<evidence type="ECO:0000256" key="6">
    <source>
        <dbReference type="ARBA" id="ARBA00023268"/>
    </source>
</evidence>
<dbReference type="PROSITE" id="PS50075">
    <property type="entry name" value="CARRIER"/>
    <property type="match status" value="1"/>
</dbReference>
<dbReference type="InterPro" id="IPR036291">
    <property type="entry name" value="NAD(P)-bd_dom_sf"/>
</dbReference>
<dbReference type="CDD" id="cd00833">
    <property type="entry name" value="PKS"/>
    <property type="match status" value="1"/>
</dbReference>
<feature type="region of interest" description="C-terminal hotdog fold" evidence="8">
    <location>
        <begin position="1129"/>
        <end position="1315"/>
    </location>
</feature>
<dbReference type="Gene3D" id="3.40.47.10">
    <property type="match status" value="1"/>
</dbReference>
<gene>
    <name evidence="13" type="ORF">QIS74_10116</name>
</gene>
<keyword evidence="5" id="KW-0560">Oxidoreductase</keyword>
<dbReference type="Gene3D" id="3.40.366.10">
    <property type="entry name" value="Malonyl-Coenzyme A Acyl Carrier Protein, domain 2"/>
    <property type="match status" value="1"/>
</dbReference>
<dbReference type="Pfam" id="PF00698">
    <property type="entry name" value="Acyl_transf_1"/>
    <property type="match status" value="1"/>
</dbReference>
<dbReference type="EMBL" id="JASAOK010000045">
    <property type="protein sequence ID" value="KAK6212162.1"/>
    <property type="molecule type" value="Genomic_DNA"/>
</dbReference>
<dbReference type="PROSITE" id="PS52019">
    <property type="entry name" value="PKS_MFAS_DH"/>
    <property type="match status" value="1"/>
</dbReference>
<evidence type="ECO:0000256" key="7">
    <source>
        <dbReference type="ARBA" id="ARBA00023315"/>
    </source>
</evidence>
<evidence type="ECO:0000259" key="11">
    <source>
        <dbReference type="PROSITE" id="PS52004"/>
    </source>
</evidence>
<accession>A0AAV9T3Y2</accession>
<evidence type="ECO:0000256" key="8">
    <source>
        <dbReference type="PROSITE-ProRule" id="PRU01363"/>
    </source>
</evidence>
<dbReference type="Pfam" id="PF14765">
    <property type="entry name" value="PS-DH"/>
    <property type="match status" value="1"/>
</dbReference>
<dbReference type="SMART" id="SM00829">
    <property type="entry name" value="PKS_ER"/>
    <property type="match status" value="1"/>
</dbReference>
<proteinExistence type="predicted"/>
<dbReference type="GO" id="GO:1901336">
    <property type="term" value="P:lactone biosynthetic process"/>
    <property type="evidence" value="ECO:0007669"/>
    <property type="project" value="UniProtKB-ARBA"/>
</dbReference>
<dbReference type="SUPFAM" id="SSF55048">
    <property type="entry name" value="Probable ACP-binding domain of malonyl-CoA ACP transacylase"/>
    <property type="match status" value="1"/>
</dbReference>
<dbReference type="PROSITE" id="PS00012">
    <property type="entry name" value="PHOSPHOPANTETHEINE"/>
    <property type="match status" value="1"/>
</dbReference>
<dbReference type="GO" id="GO:0016491">
    <property type="term" value="F:oxidoreductase activity"/>
    <property type="evidence" value="ECO:0007669"/>
    <property type="project" value="UniProtKB-KW"/>
</dbReference>
<dbReference type="InterPro" id="IPR049552">
    <property type="entry name" value="PKS_DH_N"/>
</dbReference>
<dbReference type="SMART" id="SM00827">
    <property type="entry name" value="PKS_AT"/>
    <property type="match status" value="1"/>
</dbReference>
<protein>
    <submittedName>
        <fullName evidence="13">Polyketide synthase</fullName>
    </submittedName>
</protein>
<dbReference type="InterPro" id="IPR042104">
    <property type="entry name" value="PKS_dehydratase_sf"/>
</dbReference>
<evidence type="ECO:0000256" key="1">
    <source>
        <dbReference type="ARBA" id="ARBA00022450"/>
    </source>
</evidence>
<dbReference type="Pfam" id="PF08240">
    <property type="entry name" value="ADH_N"/>
    <property type="match status" value="1"/>
</dbReference>
<dbReference type="PROSITE" id="PS52004">
    <property type="entry name" value="KS3_2"/>
    <property type="match status" value="1"/>
</dbReference>
<evidence type="ECO:0000256" key="5">
    <source>
        <dbReference type="ARBA" id="ARBA00023002"/>
    </source>
</evidence>
<evidence type="ECO:0000313" key="13">
    <source>
        <dbReference type="EMBL" id="KAK6212162.1"/>
    </source>
</evidence>
<dbReference type="Pfam" id="PF08659">
    <property type="entry name" value="KR"/>
    <property type="match status" value="1"/>
</dbReference>
<dbReference type="Gene3D" id="3.40.50.720">
    <property type="entry name" value="NAD(P)-binding Rossmann-like Domain"/>
    <property type="match status" value="1"/>
</dbReference>
<dbReference type="PROSITE" id="PS00606">
    <property type="entry name" value="KS3_1"/>
    <property type="match status" value="1"/>
</dbReference>
<evidence type="ECO:0000259" key="12">
    <source>
        <dbReference type="PROSITE" id="PS52019"/>
    </source>
</evidence>
<dbReference type="InterPro" id="IPR049900">
    <property type="entry name" value="PKS_mFAS_DH"/>
</dbReference>
<keyword evidence="3" id="KW-0808">Transferase</keyword>
<dbReference type="InterPro" id="IPR013968">
    <property type="entry name" value="PKS_KR"/>
</dbReference>
<dbReference type="InterPro" id="IPR013154">
    <property type="entry name" value="ADH-like_N"/>
</dbReference>
<dbReference type="PANTHER" id="PTHR43775">
    <property type="entry name" value="FATTY ACID SYNTHASE"/>
    <property type="match status" value="1"/>
</dbReference>
<feature type="region of interest" description="Disordered" evidence="9">
    <location>
        <begin position="1315"/>
        <end position="1334"/>
    </location>
</feature>
<dbReference type="Pfam" id="PF02801">
    <property type="entry name" value="Ketoacyl-synt_C"/>
    <property type="match status" value="1"/>
</dbReference>
<dbReference type="InterPro" id="IPR050091">
    <property type="entry name" value="PKS_NRPS_Biosynth_Enz"/>
</dbReference>
<dbReference type="GO" id="GO:0004315">
    <property type="term" value="F:3-oxoacyl-[acyl-carrier-protein] synthase activity"/>
    <property type="evidence" value="ECO:0007669"/>
    <property type="project" value="InterPro"/>
</dbReference>
<dbReference type="Gene3D" id="3.10.129.110">
    <property type="entry name" value="Polyketide synthase dehydratase"/>
    <property type="match status" value="1"/>
</dbReference>
<evidence type="ECO:0000313" key="14">
    <source>
        <dbReference type="Proteomes" id="UP001327957"/>
    </source>
</evidence>
<feature type="active site" description="Proton donor; for dehydratase activity" evidence="8">
    <location>
        <position position="1226"/>
    </location>
</feature>
<dbReference type="InterPro" id="IPR020806">
    <property type="entry name" value="PKS_PP-bd"/>
</dbReference>
<dbReference type="GO" id="GO:0004312">
    <property type="term" value="F:fatty acid synthase activity"/>
    <property type="evidence" value="ECO:0007669"/>
    <property type="project" value="TreeGrafter"/>
</dbReference>
<dbReference type="Pfam" id="PF00107">
    <property type="entry name" value="ADH_zinc_N"/>
    <property type="match status" value="1"/>
</dbReference>
<dbReference type="Gene3D" id="1.10.1200.10">
    <property type="entry name" value="ACP-like"/>
    <property type="match status" value="1"/>
</dbReference>
<dbReference type="SUPFAM" id="SSF53901">
    <property type="entry name" value="Thiolase-like"/>
    <property type="match status" value="1"/>
</dbReference>
<dbReference type="InterPro" id="IPR056501">
    <property type="entry name" value="NAD-bd_HRPKS_sdrA"/>
</dbReference>
<dbReference type="Pfam" id="PF16197">
    <property type="entry name" value="KAsynt_C_assoc"/>
    <property type="match status" value="1"/>
</dbReference>
<dbReference type="InterPro" id="IPR014031">
    <property type="entry name" value="Ketoacyl_synth_C"/>
</dbReference>
<organism evidence="13 14">
    <name type="scientific">Colletotrichum tabaci</name>
    <dbReference type="NCBI Taxonomy" id="1209068"/>
    <lineage>
        <taxon>Eukaryota</taxon>
        <taxon>Fungi</taxon>
        <taxon>Dikarya</taxon>
        <taxon>Ascomycota</taxon>
        <taxon>Pezizomycotina</taxon>
        <taxon>Sordariomycetes</taxon>
        <taxon>Hypocreomycetidae</taxon>
        <taxon>Glomerellales</taxon>
        <taxon>Glomerellaceae</taxon>
        <taxon>Colletotrichum</taxon>
        <taxon>Colletotrichum destructivum species complex</taxon>
    </lineage>
</organism>
<keyword evidence="7" id="KW-0012">Acyltransferase</keyword>
<evidence type="ECO:0000256" key="4">
    <source>
        <dbReference type="ARBA" id="ARBA00022857"/>
    </source>
</evidence>
<dbReference type="SUPFAM" id="SSF50129">
    <property type="entry name" value="GroES-like"/>
    <property type="match status" value="1"/>
</dbReference>
<dbReference type="InterPro" id="IPR032821">
    <property type="entry name" value="PKS_assoc"/>
</dbReference>
<dbReference type="GO" id="GO:0031177">
    <property type="term" value="F:phosphopantetheine binding"/>
    <property type="evidence" value="ECO:0007669"/>
    <property type="project" value="InterPro"/>
</dbReference>
<dbReference type="FunFam" id="3.40.50.720:FF:000209">
    <property type="entry name" value="Polyketide synthase Pks12"/>
    <property type="match status" value="1"/>
</dbReference>
<dbReference type="InterPro" id="IPR036736">
    <property type="entry name" value="ACP-like_sf"/>
</dbReference>
<dbReference type="SMART" id="SM00825">
    <property type="entry name" value="PKS_KS"/>
    <property type="match status" value="1"/>
</dbReference>
<feature type="domain" description="Carrier" evidence="10">
    <location>
        <begin position="2427"/>
        <end position="2504"/>
    </location>
</feature>
<dbReference type="SUPFAM" id="SSF47336">
    <property type="entry name" value="ACP-like"/>
    <property type="match status" value="1"/>
</dbReference>
<comment type="caution">
    <text evidence="13">The sequence shown here is derived from an EMBL/GenBank/DDBJ whole genome shotgun (WGS) entry which is preliminary data.</text>
</comment>
<reference evidence="13 14" key="1">
    <citation type="submission" date="2023-04" db="EMBL/GenBank/DDBJ databases">
        <title>Colletotrichum tabacum stain YC1 causing leaf anthracnose on Nicotiana tabacum(L.) cv.</title>
        <authorList>
            <person name="Ji Z."/>
            <person name="Wang M."/>
            <person name="Zhang J."/>
            <person name="Wang N."/>
            <person name="Zhou Z."/>
        </authorList>
    </citation>
    <scope>NUCLEOTIDE SEQUENCE [LARGE SCALE GENOMIC DNA]</scope>
    <source>
        <strain evidence="13 14">YC1</strain>
    </source>
</reference>
<dbReference type="InterPro" id="IPR020841">
    <property type="entry name" value="PKS_Beta-ketoAc_synthase_dom"/>
</dbReference>
<dbReference type="InterPro" id="IPR018201">
    <property type="entry name" value="Ketoacyl_synth_AS"/>
</dbReference>
<dbReference type="Pfam" id="PF00109">
    <property type="entry name" value="ketoacyl-synt"/>
    <property type="match status" value="1"/>
</dbReference>
<dbReference type="InterPro" id="IPR049551">
    <property type="entry name" value="PKS_DH_C"/>
</dbReference>
<dbReference type="GO" id="GO:0006633">
    <property type="term" value="P:fatty acid biosynthetic process"/>
    <property type="evidence" value="ECO:0007669"/>
    <property type="project" value="InterPro"/>
</dbReference>
<dbReference type="GO" id="GO:0030639">
    <property type="term" value="P:polyketide biosynthetic process"/>
    <property type="evidence" value="ECO:0007669"/>
    <property type="project" value="UniProtKB-ARBA"/>
</dbReference>